<name>A0A8B6XCJ3_9BURK</name>
<accession>A0A8B6XCJ3</accession>
<evidence type="ECO:0000313" key="4">
    <source>
        <dbReference type="RefSeq" id="WP_169732555.1"/>
    </source>
</evidence>
<sequence>MAELLGVDARRVRLGRAASGAPIARVPGRGRVWLSASDTRGGYAVAASVAGPVGIDIERPRGRRVAADQPWLHPREQAAIAGVGAARREAVFLGIWTQKEAVLKLDGGGLGAGLAGFAVEVDPARPAGCDAAARPRLRRLAVAGLAGALASRSRRPAVVDAVRLGWPEAMRAGITAPARRPVPRWAP</sequence>
<dbReference type="GO" id="GO:0000287">
    <property type="term" value="F:magnesium ion binding"/>
    <property type="evidence" value="ECO:0007669"/>
    <property type="project" value="InterPro"/>
</dbReference>
<dbReference type="InterPro" id="IPR008278">
    <property type="entry name" value="4-PPantetheinyl_Trfase_dom"/>
</dbReference>
<dbReference type="InterPro" id="IPR037143">
    <property type="entry name" value="4-PPantetheinyl_Trfase_dom_sf"/>
</dbReference>
<evidence type="ECO:0000256" key="1">
    <source>
        <dbReference type="ARBA" id="ARBA00022679"/>
    </source>
</evidence>
<dbReference type="Pfam" id="PF01648">
    <property type="entry name" value="ACPS"/>
    <property type="match status" value="1"/>
</dbReference>
<reference evidence="4" key="2">
    <citation type="submission" date="2025-08" db="UniProtKB">
        <authorList>
            <consortium name="RefSeq"/>
        </authorList>
    </citation>
    <scope>IDENTIFICATION</scope>
</reference>
<evidence type="ECO:0000313" key="3">
    <source>
        <dbReference type="Proteomes" id="UP000675920"/>
    </source>
</evidence>
<organism evidence="3 4">
    <name type="scientific">Derxia gummosa DSM 723</name>
    <dbReference type="NCBI Taxonomy" id="1121388"/>
    <lineage>
        <taxon>Bacteria</taxon>
        <taxon>Pseudomonadati</taxon>
        <taxon>Pseudomonadota</taxon>
        <taxon>Betaproteobacteria</taxon>
        <taxon>Burkholderiales</taxon>
        <taxon>Alcaligenaceae</taxon>
        <taxon>Derxia</taxon>
    </lineage>
</organism>
<dbReference type="AlphaFoldDB" id="A0A8B6XCJ3"/>
<feature type="domain" description="4'-phosphopantetheinyl transferase" evidence="2">
    <location>
        <begin position="52"/>
        <end position="124"/>
    </location>
</feature>
<keyword evidence="1 4" id="KW-0808">Transferase</keyword>
<dbReference type="EC" id="2.7.8.7" evidence="4"/>
<evidence type="ECO:0000259" key="2">
    <source>
        <dbReference type="Pfam" id="PF01648"/>
    </source>
</evidence>
<keyword evidence="3" id="KW-1185">Reference proteome</keyword>
<dbReference type="RefSeq" id="WP_169732555.1">
    <property type="nucleotide sequence ID" value="NZ_KI519499.1"/>
</dbReference>
<dbReference type="GO" id="GO:0008897">
    <property type="term" value="F:holo-[acyl-carrier-protein] synthase activity"/>
    <property type="evidence" value="ECO:0007669"/>
    <property type="project" value="InterPro"/>
</dbReference>
<reference evidence="4" key="1">
    <citation type="journal article" date="1996" name="Chem. Biol.">
        <title>A new enzyme superfamily -- the phosphopantetheinyl transferases.</title>
        <authorList>
            <person name="Lambalot R.H."/>
            <person name="Gehring A.M."/>
            <person name="Flugel R.S."/>
            <person name="Zuber P."/>
            <person name="LaCelle M."/>
            <person name="Marahiel M.A."/>
            <person name="Reid R."/>
            <person name="Khosla C."/>
            <person name="Walsh C.T."/>
        </authorList>
    </citation>
    <scope>NUCLEOTIDE SEQUENCE</scope>
</reference>
<dbReference type="Gene3D" id="3.90.470.20">
    <property type="entry name" value="4'-phosphopantetheinyl transferase domain"/>
    <property type="match status" value="1"/>
</dbReference>
<proteinExistence type="predicted"/>
<dbReference type="SUPFAM" id="SSF56214">
    <property type="entry name" value="4'-phosphopantetheinyl transferase"/>
    <property type="match status" value="1"/>
</dbReference>
<protein>
    <submittedName>
        <fullName evidence="4">4'-phosphopantetheinyl transferase family protein</fullName>
        <ecNumber evidence="4">2.7.8.7</ecNumber>
    </submittedName>
</protein>
<dbReference type="Proteomes" id="UP000675920">
    <property type="component" value="Unplaced"/>
</dbReference>